<protein>
    <submittedName>
        <fullName evidence="3">Uncharacterized protein</fullName>
    </submittedName>
</protein>
<feature type="transmembrane region" description="Helical" evidence="2">
    <location>
        <begin position="105"/>
        <end position="124"/>
    </location>
</feature>
<keyword evidence="1" id="KW-0175">Coiled coil</keyword>
<keyword evidence="2" id="KW-0812">Transmembrane</keyword>
<proteinExistence type="predicted"/>
<dbReference type="AlphaFoldDB" id="A0A5P8E3U3"/>
<evidence type="ECO:0000313" key="3">
    <source>
        <dbReference type="EMBL" id="QFQ11570.1"/>
    </source>
</evidence>
<keyword evidence="4" id="KW-1185">Reference proteome</keyword>
<gene>
    <name evidence="3" type="ORF">C7Y71_000155</name>
</gene>
<sequence>MTLTIATDSLLSLPSGASYSDRSGQASVKVSRKAATATDPEYIYIYATCDSLQLQCERYERYIRNLHKDYGEQLNGMMTRLAEARQEVQEVKEKSPNGIGTALKWYFFGLVSGGTIIIFIFIKLKK</sequence>
<keyword evidence="2" id="KW-0472">Membrane</keyword>
<evidence type="ECO:0000256" key="1">
    <source>
        <dbReference type="SAM" id="Coils"/>
    </source>
</evidence>
<dbReference type="Proteomes" id="UP000249375">
    <property type="component" value="Chromosome"/>
</dbReference>
<name>A0A5P8E3U3_9BACT</name>
<accession>A0A5P8E3U3</accession>
<evidence type="ECO:0000256" key="2">
    <source>
        <dbReference type="SAM" id="Phobius"/>
    </source>
</evidence>
<organism evidence="3 4">
    <name type="scientific">Pseudoprevotella muciniphila</name>
    <dbReference type="NCBI Taxonomy" id="2133944"/>
    <lineage>
        <taxon>Bacteria</taxon>
        <taxon>Pseudomonadati</taxon>
        <taxon>Bacteroidota</taxon>
        <taxon>Bacteroidia</taxon>
        <taxon>Bacteroidales</taxon>
        <taxon>Prevotellaceae</taxon>
        <taxon>Pseudoprevotella</taxon>
    </lineage>
</organism>
<feature type="coiled-coil region" evidence="1">
    <location>
        <begin position="49"/>
        <end position="94"/>
    </location>
</feature>
<dbReference type="KEGG" id="alq:C7Y71_000155"/>
<dbReference type="EMBL" id="CP033459">
    <property type="protein sequence ID" value="QFQ11570.1"/>
    <property type="molecule type" value="Genomic_DNA"/>
</dbReference>
<reference evidence="3 4" key="1">
    <citation type="submission" date="2018-11" db="EMBL/GenBank/DDBJ databases">
        <authorList>
            <person name="Na S.W."/>
            <person name="Baik M."/>
        </authorList>
    </citation>
    <scope>NUCLEOTIDE SEQUENCE [LARGE SCALE GENOMIC DNA]</scope>
    <source>
        <strain evidence="3 4">E39</strain>
    </source>
</reference>
<evidence type="ECO:0000313" key="4">
    <source>
        <dbReference type="Proteomes" id="UP000249375"/>
    </source>
</evidence>
<keyword evidence="2" id="KW-1133">Transmembrane helix</keyword>